<gene>
    <name evidence="1" type="ORF">PVAP13_8NG250300</name>
</gene>
<comment type="caution">
    <text evidence="1">The sequence shown here is derived from an EMBL/GenBank/DDBJ whole genome shotgun (WGS) entry which is preliminary data.</text>
</comment>
<reference evidence="1" key="1">
    <citation type="submission" date="2020-05" db="EMBL/GenBank/DDBJ databases">
        <title>WGS assembly of Panicum virgatum.</title>
        <authorList>
            <person name="Lovell J.T."/>
            <person name="Jenkins J."/>
            <person name="Shu S."/>
            <person name="Juenger T.E."/>
            <person name="Schmutz J."/>
        </authorList>
    </citation>
    <scope>NUCLEOTIDE SEQUENCE</scope>
    <source>
        <strain evidence="1">AP13</strain>
    </source>
</reference>
<accession>A0A8T0P9U7</accession>
<protein>
    <submittedName>
        <fullName evidence="1">Uncharacterized protein</fullName>
    </submittedName>
</protein>
<organism evidence="1 2">
    <name type="scientific">Panicum virgatum</name>
    <name type="common">Blackwell switchgrass</name>
    <dbReference type="NCBI Taxonomy" id="38727"/>
    <lineage>
        <taxon>Eukaryota</taxon>
        <taxon>Viridiplantae</taxon>
        <taxon>Streptophyta</taxon>
        <taxon>Embryophyta</taxon>
        <taxon>Tracheophyta</taxon>
        <taxon>Spermatophyta</taxon>
        <taxon>Magnoliopsida</taxon>
        <taxon>Liliopsida</taxon>
        <taxon>Poales</taxon>
        <taxon>Poaceae</taxon>
        <taxon>PACMAD clade</taxon>
        <taxon>Panicoideae</taxon>
        <taxon>Panicodae</taxon>
        <taxon>Paniceae</taxon>
        <taxon>Panicinae</taxon>
        <taxon>Panicum</taxon>
        <taxon>Panicum sect. Hiantes</taxon>
    </lineage>
</organism>
<dbReference type="AlphaFoldDB" id="A0A8T0P9U7"/>
<sequence>MKKCIGLKALPNSRMLLSKQGRPWRISNEVKNA</sequence>
<dbReference type="Proteomes" id="UP000823388">
    <property type="component" value="Chromosome 8N"/>
</dbReference>
<dbReference type="EMBL" id="CM029052">
    <property type="protein sequence ID" value="KAG2557429.1"/>
    <property type="molecule type" value="Genomic_DNA"/>
</dbReference>
<evidence type="ECO:0000313" key="1">
    <source>
        <dbReference type="EMBL" id="KAG2557429.1"/>
    </source>
</evidence>
<evidence type="ECO:0000313" key="2">
    <source>
        <dbReference type="Proteomes" id="UP000823388"/>
    </source>
</evidence>
<keyword evidence="2" id="KW-1185">Reference proteome</keyword>
<name>A0A8T0P9U7_PANVG</name>
<proteinExistence type="predicted"/>